<keyword evidence="1" id="KW-1133">Transmembrane helix</keyword>
<evidence type="ECO:0000256" key="1">
    <source>
        <dbReference type="SAM" id="Phobius"/>
    </source>
</evidence>
<sequence length="105" mass="10495">MNITMILGISIMAICAIGTISMVPVALAYSGLGAEGGITLEEHLELATRKVETAEANPATGSGTPYLDADGVLGASIIAGAVFGGIATALLLRGRAGRYAAYGRG</sequence>
<reference evidence="2" key="1">
    <citation type="journal article" date="2014" name="Genome Biol. Evol.">
        <title>Pangenome evidence for extensive interdomain horizontal transfer affecting lineage core and shell genes in uncultured planktonic thaumarchaeota and euryarchaeota.</title>
        <authorList>
            <person name="Deschamps P."/>
            <person name="Zivanovic Y."/>
            <person name="Moreira D."/>
            <person name="Rodriguez-Valera F."/>
            <person name="Lopez-Garcia P."/>
        </authorList>
    </citation>
    <scope>NUCLEOTIDE SEQUENCE</scope>
</reference>
<organism evidence="2">
    <name type="scientific">uncultured marine thaumarchaeote KM3_76_A03</name>
    <dbReference type="NCBI Taxonomy" id="1456281"/>
    <lineage>
        <taxon>Archaea</taxon>
        <taxon>Nitrososphaerota</taxon>
        <taxon>environmental samples</taxon>
    </lineage>
</organism>
<dbReference type="AlphaFoldDB" id="A0A075HT48"/>
<protein>
    <recommendedName>
        <fullName evidence="3">PDGLE domain-containing protein</fullName>
    </recommendedName>
</protein>
<dbReference type="EMBL" id="KF901071">
    <property type="protein sequence ID" value="AIF17058.1"/>
    <property type="molecule type" value="Genomic_DNA"/>
</dbReference>
<keyword evidence="1" id="KW-0472">Membrane</keyword>
<name>A0A075HT48_9ARCH</name>
<accession>A0A075HT48</accession>
<proteinExistence type="predicted"/>
<feature type="transmembrane region" description="Helical" evidence="1">
    <location>
        <begin position="72"/>
        <end position="92"/>
    </location>
</feature>
<keyword evidence="1" id="KW-0812">Transmembrane</keyword>
<evidence type="ECO:0008006" key="3">
    <source>
        <dbReference type="Google" id="ProtNLM"/>
    </source>
</evidence>
<evidence type="ECO:0000313" key="2">
    <source>
        <dbReference type="EMBL" id="AIF17058.1"/>
    </source>
</evidence>